<dbReference type="KEGG" id="mru:mru_2217"/>
<dbReference type="RefSeq" id="WP_012957015.1">
    <property type="nucleotide sequence ID" value="NC_013790.1"/>
</dbReference>
<dbReference type="STRING" id="634498.mru_2217"/>
<protein>
    <recommendedName>
        <fullName evidence="1">ARG and Rhodanese-Phosphatase-superfamily-associated domain-containing protein</fullName>
    </recommendedName>
</protein>
<accession>D3E1I2</accession>
<dbReference type="eggNOG" id="arCOG09742">
    <property type="taxonomic scope" value="Archaea"/>
</dbReference>
<dbReference type="Proteomes" id="UP000008680">
    <property type="component" value="Chromosome"/>
</dbReference>
<evidence type="ECO:0000259" key="1">
    <source>
        <dbReference type="Pfam" id="PF20208"/>
    </source>
</evidence>
<evidence type="ECO:0000313" key="3">
    <source>
        <dbReference type="Proteomes" id="UP000008680"/>
    </source>
</evidence>
<feature type="domain" description="ARG and Rhodanese-Phosphatase-superfamily-associated" evidence="1">
    <location>
        <begin position="37"/>
        <end position="324"/>
    </location>
</feature>
<gene>
    <name evidence="2" type="ordered locus">mru_2217</name>
</gene>
<organism evidence="2 3">
    <name type="scientific">Methanobrevibacter ruminantium (strain ATCC 35063 / DSM 1093 / JCM 13430 / OCM 146 / M1)</name>
    <name type="common">Methanobacterium ruminantium</name>
    <dbReference type="NCBI Taxonomy" id="634498"/>
    <lineage>
        <taxon>Archaea</taxon>
        <taxon>Methanobacteriati</taxon>
        <taxon>Methanobacteriota</taxon>
        <taxon>Methanomada group</taxon>
        <taxon>Methanobacteria</taxon>
        <taxon>Methanobacteriales</taxon>
        <taxon>Methanobacteriaceae</taxon>
        <taxon>Methanobrevibacter</taxon>
    </lineage>
</organism>
<keyword evidence="3" id="KW-1185">Reference proteome</keyword>
<proteinExistence type="predicted"/>
<dbReference type="EMBL" id="CP001719">
    <property type="protein sequence ID" value="ADC48067.1"/>
    <property type="molecule type" value="Genomic_DNA"/>
</dbReference>
<name>D3E1I2_METRM</name>
<dbReference type="PATRIC" id="fig|634498.28.peg.2216"/>
<evidence type="ECO:0000313" key="2">
    <source>
        <dbReference type="EMBL" id="ADC48067.1"/>
    </source>
</evidence>
<dbReference type="OrthoDB" id="73400at2157"/>
<sequence length="335" mass="38544">MSNTEKINVNVESNKDKGFSDDINTIFINFNGLNISLELMEKQSYKNMDIIPIKTDSFAKKDFITLKKGFEMGLVEIKELENEEVNTVICKNDAVVPLILIDGDEIIGAKQNRIMNESLLIPAKSQVKIPVSCTEHGRWRFKSNEREFQHSDYSLNFESRRIKSIARNECRDYQSDVWSHISDLEDRHSFRSRTSSMNDNYEHSKTAQDDYIKNLMIADGANGLICFINGEFKGLELFYNHSIYKEYYEKTLRSYIIEAISYGGNNTVGEELFRVINGEMNDLSSSEFIEYETVGLGKNIRFATKGGSGSGLIFEDELVHMTYFKEDSNKNYEIL</sequence>
<dbReference type="AlphaFoldDB" id="D3E1I2"/>
<reference evidence="2 3" key="1">
    <citation type="journal article" date="2010" name="PLoS ONE">
        <title>The genome sequence of the rumen methanogen Methanobrevibacter ruminantium reveals new possibilities for controlling ruminant methane emissions.</title>
        <authorList>
            <person name="Leahy S.C."/>
            <person name="Kelly W.J."/>
            <person name="Altermann E."/>
            <person name="Ronimus R.S."/>
            <person name="Yeoman C.J."/>
            <person name="Pacheco D.M."/>
            <person name="Li D."/>
            <person name="Kong Z."/>
            <person name="McTavish S."/>
            <person name="Sang C."/>
            <person name="Lambie S.C."/>
            <person name="Janssen P.H."/>
            <person name="Dey D."/>
            <person name="Attwood G.T."/>
        </authorList>
    </citation>
    <scope>NUCLEOTIDE SEQUENCE [LARGE SCALE GENOMIC DNA]</scope>
    <source>
        <strain evidence="3">ATCC 35063 / DSM 1093 / JCM 13430 / OCM 146 / M1</strain>
    </source>
</reference>
<dbReference type="HOGENOM" id="CLU_072734_0_0_2"/>
<dbReference type="InterPro" id="IPR046699">
    <property type="entry name" value="ARPP-1"/>
</dbReference>
<dbReference type="GeneID" id="8771898"/>
<dbReference type="Pfam" id="PF20208">
    <property type="entry name" value="ARPP-1"/>
    <property type="match status" value="1"/>
</dbReference>